<evidence type="ECO:0000256" key="1">
    <source>
        <dbReference type="ARBA" id="ARBA00022741"/>
    </source>
</evidence>
<dbReference type="InterPro" id="IPR014001">
    <property type="entry name" value="Helicase_ATP-bd"/>
</dbReference>
<dbReference type="Gene3D" id="3.40.50.300">
    <property type="entry name" value="P-loop containing nucleotide triphosphate hydrolases"/>
    <property type="match status" value="2"/>
</dbReference>
<keyword evidence="5" id="KW-0378">Hydrolase</keyword>
<dbReference type="SUPFAM" id="SSF52540">
    <property type="entry name" value="P-loop containing nucleoside triphosphate hydrolases"/>
    <property type="match status" value="2"/>
</dbReference>
<keyword evidence="3" id="KW-0175">Coiled coil</keyword>
<dbReference type="GO" id="GO:0005524">
    <property type="term" value="F:ATP binding"/>
    <property type="evidence" value="ECO:0007669"/>
    <property type="project" value="UniProtKB-KW"/>
</dbReference>
<dbReference type="GO" id="GO:0003676">
    <property type="term" value="F:nucleic acid binding"/>
    <property type="evidence" value="ECO:0007669"/>
    <property type="project" value="InterPro"/>
</dbReference>
<dbReference type="Proteomes" id="UP000294850">
    <property type="component" value="Unassembled WGS sequence"/>
</dbReference>
<organism evidence="5 6">
    <name type="scientific">Dyadobacter psychrotolerans</name>
    <dbReference type="NCBI Taxonomy" id="2541721"/>
    <lineage>
        <taxon>Bacteria</taxon>
        <taxon>Pseudomonadati</taxon>
        <taxon>Bacteroidota</taxon>
        <taxon>Cytophagia</taxon>
        <taxon>Cytophagales</taxon>
        <taxon>Spirosomataceae</taxon>
        <taxon>Dyadobacter</taxon>
    </lineage>
</organism>
<evidence type="ECO:0000259" key="4">
    <source>
        <dbReference type="PROSITE" id="PS51192"/>
    </source>
</evidence>
<dbReference type="PROSITE" id="PS51192">
    <property type="entry name" value="HELICASE_ATP_BIND_1"/>
    <property type="match status" value="1"/>
</dbReference>
<dbReference type="GO" id="GO:0036297">
    <property type="term" value="P:interstrand cross-link repair"/>
    <property type="evidence" value="ECO:0007669"/>
    <property type="project" value="TreeGrafter"/>
</dbReference>
<evidence type="ECO:0000256" key="2">
    <source>
        <dbReference type="ARBA" id="ARBA00022840"/>
    </source>
</evidence>
<feature type="coiled-coil region" evidence="3">
    <location>
        <begin position="204"/>
        <end position="238"/>
    </location>
</feature>
<dbReference type="SMART" id="SM00487">
    <property type="entry name" value="DEXDc"/>
    <property type="match status" value="1"/>
</dbReference>
<dbReference type="Pfam" id="PF00270">
    <property type="entry name" value="DEAD"/>
    <property type="match status" value="1"/>
</dbReference>
<dbReference type="PANTHER" id="PTHR47957">
    <property type="entry name" value="ATP-DEPENDENT HELICASE HRQ1"/>
    <property type="match status" value="1"/>
</dbReference>
<name>A0A4V2Z407_9BACT</name>
<dbReference type="RefSeq" id="WP_131959372.1">
    <property type="nucleotide sequence ID" value="NZ_SMFL01000005.1"/>
</dbReference>
<proteinExistence type="predicted"/>
<evidence type="ECO:0000256" key="3">
    <source>
        <dbReference type="SAM" id="Coils"/>
    </source>
</evidence>
<reference evidence="5 6" key="1">
    <citation type="submission" date="2019-03" db="EMBL/GenBank/DDBJ databases">
        <title>Dyadobacter AR-3-6 sp. nov., isolated from arctic soil.</title>
        <authorList>
            <person name="Chaudhary D.K."/>
        </authorList>
    </citation>
    <scope>NUCLEOTIDE SEQUENCE [LARGE SCALE GENOMIC DNA]</scope>
    <source>
        <strain evidence="5 6">AR-3-6</strain>
    </source>
</reference>
<feature type="domain" description="Helicase ATP-binding" evidence="4">
    <location>
        <begin position="103"/>
        <end position="367"/>
    </location>
</feature>
<keyword evidence="2" id="KW-0067">ATP-binding</keyword>
<dbReference type="EMBL" id="SMFL01000005">
    <property type="protein sequence ID" value="TDE14788.1"/>
    <property type="molecule type" value="Genomic_DNA"/>
</dbReference>
<evidence type="ECO:0000313" key="5">
    <source>
        <dbReference type="EMBL" id="TDE14788.1"/>
    </source>
</evidence>
<gene>
    <name evidence="5" type="ORF">E0F88_16510</name>
</gene>
<accession>A0A4V2Z407</accession>
<dbReference type="Pfam" id="PF00271">
    <property type="entry name" value="Helicase_C"/>
    <property type="match status" value="1"/>
</dbReference>
<dbReference type="GO" id="GO:0006289">
    <property type="term" value="P:nucleotide-excision repair"/>
    <property type="evidence" value="ECO:0007669"/>
    <property type="project" value="TreeGrafter"/>
</dbReference>
<dbReference type="SMART" id="SM00490">
    <property type="entry name" value="HELICc"/>
    <property type="match status" value="1"/>
</dbReference>
<keyword evidence="1" id="KW-0547">Nucleotide-binding</keyword>
<evidence type="ECO:0000313" key="6">
    <source>
        <dbReference type="Proteomes" id="UP000294850"/>
    </source>
</evidence>
<dbReference type="InterPro" id="IPR011545">
    <property type="entry name" value="DEAD/DEAH_box_helicase_dom"/>
</dbReference>
<dbReference type="GO" id="GO:0043138">
    <property type="term" value="F:3'-5' DNA helicase activity"/>
    <property type="evidence" value="ECO:0007669"/>
    <property type="project" value="TreeGrafter"/>
</dbReference>
<keyword evidence="6" id="KW-1185">Reference proteome</keyword>
<dbReference type="InterPro" id="IPR001650">
    <property type="entry name" value="Helicase_C-like"/>
</dbReference>
<sequence length="1700" mass="194112">MSNAFQIWREIKELYTKYIDTGIPLKRKELEDERRKLFDEPNAIAKLPIIELTPKYQQYGTISSACKELDLDSRFAEFVQVGLFGADKDEERKIYIHQFESIKAALVERKHLIVTTGTGSGKTECFLLPLTYDILKEKLKKEKSTLAVRGLILYPLNALAEDQMRRLRSGLDSEAVNDWLAENTFGKTITFGRYTGNTPVTGSRSNSKGKKSDLKKIKSELEEEWEQAKKQAEENKNDDYLYDITNTDRNTELWDRWSMQETPPDILITNYSMLNIMLLRKSEQSIFEQTKAWLEEDEENVFHLVIDELHSYRGTSGSEVAYLIRLLLRRLGLRPDSKQVQFLCSSASMQKTTRADKFISGFFGIASENFAIIGDTKVVPTLRSTELLNPLDFLNLDQMSETEITETFEKYKLLDRLKQSIDKPKSSEEIVIDLFEEPESKLALDALESILGALGRLNDSKGGNRQPQRVHLFFRNIQGIWACTNSNCTETDVRFHFDGRSIGKLYRRPQNRCACGSVVLELLTCRTCGDVYFGGWTNHSEGARKVKLEKSLSAEDQSYQVFYLDEAEFGTEDEALKKIWKPAKFDHKTGLYQKTNLGEFKIFDRPQDYSSLFPNICLTCDSGVEEKNVTENTFTPIVNHFTGVQKVNQLMADALMGLLSVDNPKNAKLVLFSDSRQAAAKLAAGIEIDHYRDVLRALLKSTVHEGNIGRELLLKQLNGITLSREERKVIRENTYLTKIYNRIEDYLYDGELNELNSIKAVLDESNGLPFEDVYQKLFNRLLNAGINPGGPFDSISKTLLNKPWFKDYYDKNVPMQSDDYDKDLKRNITSNLRREVLSSLFAGNRRSFESLAIGRVTPPRQMKDLHGLDLEFVSNSIKILGENRRISKFGAPSDSMPKKWWVYARKVLNFKGNKHSCKENLFRVLKENQLIEAGRMSLSGSNLSFILAKDEDLAYICVKCDNIHLVNYRDICTSCFNKGLRQVLVMDAWEILRSNYYLHIANSLEGNFRRLHCEELTGQTDKADLRKRQRLFQGRVFDTETQLVEEIDLLSVTTTMEAGVDIGSLSAVMMGNVPPQRFNYQQRVGRAGRRGNPMSIALTVARANSHDQTHYNQSYRMVSAIPPDPYVEMEREEILLRLINKEILYQAFKDKDFASESVHGSFGKSFEWDQNQATLVSYIRDHQDEVIQIIGDMMFGTDVNGSKEQIFQKSIKSSLYEKIAAIANDNEKYTQLDLSERLASAGILPMFGFPTQSRNLYQSEPQKLPATDIVSRDLDLAISMFSPGSEVIKDKVILKPVGVVHYKQVGGAVDEVDGRGVLKGGIFKCTGCNTVYLSNTNSECRICKSSLESFNAMSPLGFCVDYDTTPDDFDGRFEWNSSAGEVKLDPDSNLEPSPTAKNLIIKSNQLPESGRVHQINDNKGKLFKFGKQGKTNRWVVKEALRKNGVPTQNYSLVRSEEDYVLISSKHTGVITLSIENFNSHHYEFTTFDLHQPAVFLSWAYLIRKSICDVLDIETNEFDVGYRVSPENLKHEIYIVERAQNGAGYCNYLNGISDPEVPNETFIKPLLKGGKIYELLYNKDHSNCRGACYDCLKDYYNQDKHAFLNWRLALDLAELSSNPDASLHFAQEYWIDYFEDYVYKLVENKWGGIQVKVKEFHIVKGTDGTFLITHPFWSQAHIQEIFAQLKEHNVTVEKGIVEILS</sequence>
<dbReference type="OrthoDB" id="9815222at2"/>
<keyword evidence="5" id="KW-0347">Helicase</keyword>
<comment type="caution">
    <text evidence="5">The sequence shown here is derived from an EMBL/GenBank/DDBJ whole genome shotgun (WGS) entry which is preliminary data.</text>
</comment>
<protein>
    <submittedName>
        <fullName evidence="5">DEAD/DEAH box helicase</fullName>
    </submittedName>
</protein>
<dbReference type="InterPro" id="IPR027417">
    <property type="entry name" value="P-loop_NTPase"/>
</dbReference>
<dbReference type="PANTHER" id="PTHR47957:SF3">
    <property type="entry name" value="ATP-DEPENDENT HELICASE HRQ1"/>
    <property type="match status" value="1"/>
</dbReference>